<name>A0A0L6VIR6_9BASI</name>
<sequence>YKGKELLDHKNVNFNYHLSQSQVRIEHAVGIPKEMKDTIKWIISCMSLIQLQWLRKKFTTQMMGYMASYTQLLFPIFKKLNASCHISSNLP</sequence>
<dbReference type="EMBL" id="LAVV01005841">
    <property type="protein sequence ID" value="KNZ60648.1"/>
    <property type="molecule type" value="Genomic_DNA"/>
</dbReference>
<dbReference type="VEuPathDB" id="FungiDB:VP01_15259g1"/>
<evidence type="ECO:0000313" key="2">
    <source>
        <dbReference type="Proteomes" id="UP000037035"/>
    </source>
</evidence>
<evidence type="ECO:0000313" key="1">
    <source>
        <dbReference type="EMBL" id="KNZ60648.1"/>
    </source>
</evidence>
<organism evidence="1 2">
    <name type="scientific">Puccinia sorghi</name>
    <dbReference type="NCBI Taxonomy" id="27349"/>
    <lineage>
        <taxon>Eukaryota</taxon>
        <taxon>Fungi</taxon>
        <taxon>Dikarya</taxon>
        <taxon>Basidiomycota</taxon>
        <taxon>Pucciniomycotina</taxon>
        <taxon>Pucciniomycetes</taxon>
        <taxon>Pucciniales</taxon>
        <taxon>Pucciniaceae</taxon>
        <taxon>Puccinia</taxon>
    </lineage>
</organism>
<reference evidence="1 2" key="1">
    <citation type="submission" date="2015-08" db="EMBL/GenBank/DDBJ databases">
        <title>Next Generation Sequencing and Analysis of the Genome of Puccinia sorghi L Schw, the Causal Agent of Maize Common Rust.</title>
        <authorList>
            <person name="Rochi L."/>
            <person name="Burguener G."/>
            <person name="Darino M."/>
            <person name="Turjanski A."/>
            <person name="Kreff E."/>
            <person name="Dieguez M.J."/>
            <person name="Sacco F."/>
        </authorList>
    </citation>
    <scope>NUCLEOTIDE SEQUENCE [LARGE SCALE GENOMIC DNA]</scope>
    <source>
        <strain evidence="1 2">RO10H11247</strain>
    </source>
</reference>
<keyword evidence="2" id="KW-1185">Reference proteome</keyword>
<dbReference type="OrthoDB" id="2649667at2759"/>
<feature type="non-terminal residue" evidence="1">
    <location>
        <position position="1"/>
    </location>
</feature>
<protein>
    <submittedName>
        <fullName evidence="1">Uncharacterized protein</fullName>
    </submittedName>
</protein>
<accession>A0A0L6VIR6</accession>
<gene>
    <name evidence="1" type="ORF">VP01_15259g1</name>
</gene>
<dbReference type="AlphaFoldDB" id="A0A0L6VIR6"/>
<proteinExistence type="predicted"/>
<comment type="caution">
    <text evidence="1">The sequence shown here is derived from an EMBL/GenBank/DDBJ whole genome shotgun (WGS) entry which is preliminary data.</text>
</comment>
<dbReference type="Proteomes" id="UP000037035">
    <property type="component" value="Unassembled WGS sequence"/>
</dbReference>